<sequence>MVEISLRQKLSLWLEDTGNPALVSDVDHLIASDAGNLTLVSDADPIASDASTHTLVSDVDHLIASDAGNLTLVSDADPSASDASTHPSVSDVDHLTASGIGDLGVTDVSTKKQAPPSKKKRPDAAQVHQTDTGRFPKERDEQQAPWANKPTQSRQHRAEKYQTVFLNAEGGRARPPQLVRHGTGRHYPHRSSKQLTHRRRKRGRADTGARPPVLRPLLLTIYSHCVIAEYSPAHSCSKFVKCESVKCATSCEIVHRAASADCTDLFDITCTGNRLQGGNPTSLRTPAVSRKTVKCDPWCVLWSKTPTSVLVKSTVATSVIGRCSNTGHESTGAPRSLVHRMLDEDFEQLLRDYLRSGRRCAEYRRLISELSAERRRRLDRERRRDEREVIRVIREVEHAQRRRRPARRQAGVRRERRREPAPNNSPVSSPDRPQQRAHRADWAARAARLWRPLSPELMPWDPQGDYDPQVQMQNAREGHQRLAPRAGLEAEPPAQNAAEDAEIPPPRQEDPLHRIVEELGIGPAAPEAVQIHIDENEVQQQENEGVDWQQLAFAELDRLDQLAPEPRGGAEALRVADDEDIYGEAAEPRHQELLAALEQM</sequence>
<comment type="caution">
    <text evidence="1">The sequence shown here is derived from an EMBL/GenBank/DDBJ whole genome shotgun (WGS) entry which is preliminary data.</text>
</comment>
<gene>
    <name evidence="1" type="ORF">QAD02_006368</name>
</gene>
<accession>A0ACC2N1T8</accession>
<evidence type="ECO:0000313" key="1">
    <source>
        <dbReference type="EMBL" id="KAJ8664706.1"/>
    </source>
</evidence>
<proteinExistence type="predicted"/>
<keyword evidence="2" id="KW-1185">Reference proteome</keyword>
<dbReference type="EMBL" id="CM056744">
    <property type="protein sequence ID" value="KAJ8664706.1"/>
    <property type="molecule type" value="Genomic_DNA"/>
</dbReference>
<protein>
    <submittedName>
        <fullName evidence="1">Uncharacterized protein</fullName>
    </submittedName>
</protein>
<name>A0ACC2N1T8_9HYME</name>
<organism evidence="1 2">
    <name type="scientific">Eretmocerus hayati</name>
    <dbReference type="NCBI Taxonomy" id="131215"/>
    <lineage>
        <taxon>Eukaryota</taxon>
        <taxon>Metazoa</taxon>
        <taxon>Ecdysozoa</taxon>
        <taxon>Arthropoda</taxon>
        <taxon>Hexapoda</taxon>
        <taxon>Insecta</taxon>
        <taxon>Pterygota</taxon>
        <taxon>Neoptera</taxon>
        <taxon>Endopterygota</taxon>
        <taxon>Hymenoptera</taxon>
        <taxon>Apocrita</taxon>
        <taxon>Proctotrupomorpha</taxon>
        <taxon>Chalcidoidea</taxon>
        <taxon>Aphelinidae</taxon>
        <taxon>Aphelininae</taxon>
        <taxon>Eretmocerus</taxon>
    </lineage>
</organism>
<evidence type="ECO:0000313" key="2">
    <source>
        <dbReference type="Proteomes" id="UP001239111"/>
    </source>
</evidence>
<dbReference type="Proteomes" id="UP001239111">
    <property type="component" value="Chromosome 4"/>
</dbReference>
<reference evidence="1" key="1">
    <citation type="submission" date="2023-04" db="EMBL/GenBank/DDBJ databases">
        <title>A chromosome-level genome assembly of the parasitoid wasp Eretmocerus hayati.</title>
        <authorList>
            <person name="Zhong Y."/>
            <person name="Liu S."/>
            <person name="Liu Y."/>
        </authorList>
    </citation>
    <scope>NUCLEOTIDE SEQUENCE</scope>
    <source>
        <strain evidence="1">ZJU_SS_LIU_2023</strain>
    </source>
</reference>